<feature type="region of interest" description="Disordered" evidence="2">
    <location>
        <begin position="51"/>
        <end position="74"/>
    </location>
</feature>
<gene>
    <name evidence="3" type="primary">SPOUT1_1</name>
    <name evidence="3" type="ORF">FJT64_020224</name>
</gene>
<dbReference type="Pfam" id="PF02598">
    <property type="entry name" value="Methyltrn_RNA_3"/>
    <property type="match status" value="1"/>
</dbReference>
<dbReference type="PANTHER" id="PTHR12150">
    <property type="entry name" value="CLASS IV SAM-BINDING METHYLTRANSFERASE-RELATED"/>
    <property type="match status" value="1"/>
</dbReference>
<proteinExistence type="inferred from homology"/>
<reference evidence="3 4" key="1">
    <citation type="submission" date="2019-07" db="EMBL/GenBank/DDBJ databases">
        <title>Draft genome assembly of a fouling barnacle, Amphibalanus amphitrite (Darwin, 1854): The first reference genome for Thecostraca.</title>
        <authorList>
            <person name="Kim W."/>
        </authorList>
    </citation>
    <scope>NUCLEOTIDE SEQUENCE [LARGE SCALE GENOMIC DNA]</scope>
    <source>
        <strain evidence="3">SNU_AA5</strain>
        <tissue evidence="3">Soma without cirri and trophi</tissue>
    </source>
</reference>
<dbReference type="SUPFAM" id="SSF50249">
    <property type="entry name" value="Nucleic acid-binding proteins"/>
    <property type="match status" value="1"/>
</dbReference>
<keyword evidence="3" id="KW-0489">Methyltransferase</keyword>
<name>A0A6A4WRE8_AMPAM</name>
<comment type="caution">
    <text evidence="3">The sequence shown here is derived from an EMBL/GenBank/DDBJ whole genome shotgun (WGS) entry which is preliminary data.</text>
</comment>
<feature type="compositionally biased region" description="Gly residues" evidence="2">
    <location>
        <begin position="376"/>
        <end position="386"/>
    </location>
</feature>
<comment type="similarity">
    <text evidence="1">Belongs to the class IV-like SAM-binding methyltransferase superfamily.</text>
</comment>
<dbReference type="GO" id="GO:0008168">
    <property type="term" value="F:methyltransferase activity"/>
    <property type="evidence" value="ECO:0007669"/>
    <property type="project" value="UniProtKB-KW"/>
</dbReference>
<dbReference type="InterPro" id="IPR029026">
    <property type="entry name" value="tRNA_m1G_MTases_N"/>
</dbReference>
<dbReference type="SUPFAM" id="SSF75217">
    <property type="entry name" value="alpha/beta knot"/>
    <property type="match status" value="1"/>
</dbReference>
<dbReference type="PANTHER" id="PTHR12150:SF13">
    <property type="entry name" value="METHYLTRANSFERASE C9ORF114-RELATED"/>
    <property type="match status" value="1"/>
</dbReference>
<sequence>MGKVRAPASPDAGEAAHRRGRDSGQRPSKEERKKWRELRLLKHVEKHRQLKERAAAAAAAGGGQTAPLPFPAAPGAGRGVSRTLALAVPGSILENAQSRELRAYLAGQVARAAAVFCVDEVVVFNDQGAAALRPGAEGSQLRPPECCEQLSRLLQYMECPQYLRKLLFPVHEDLRFAGLLNPLDCPHHLRRTEESEFREGVVADLPAVKGRYSLVNIGLTREVRADRLLEPGVRVTLRLDPDGRRGTVVPPRTPRIETGTYWGYSVRMALSLADVFAQCPHPGGYDLLLGTSDKGDPLDQLELPAARHALVVFGGVQGLEAALENDEKLTLDDPADLFDLYVNSCPGQGSRTIRTEEAILITLAALHPRLLAADRGTGGEGSGTAGDGEDNGAEGGGATGGDGAAGEGGDAADGSESSD</sequence>
<feature type="compositionally biased region" description="Gly residues" evidence="2">
    <location>
        <begin position="393"/>
        <end position="411"/>
    </location>
</feature>
<dbReference type="InterPro" id="IPR029028">
    <property type="entry name" value="Alpha/beta_knot_MTases"/>
</dbReference>
<dbReference type="CDD" id="cd18086">
    <property type="entry name" value="HsC9orf114-like"/>
    <property type="match status" value="1"/>
</dbReference>
<dbReference type="InterPro" id="IPR012340">
    <property type="entry name" value="NA-bd_OB-fold"/>
</dbReference>
<dbReference type="Proteomes" id="UP000440578">
    <property type="component" value="Unassembled WGS sequence"/>
</dbReference>
<evidence type="ECO:0000313" key="3">
    <source>
        <dbReference type="EMBL" id="KAF0308613.1"/>
    </source>
</evidence>
<evidence type="ECO:0000313" key="4">
    <source>
        <dbReference type="Proteomes" id="UP000440578"/>
    </source>
</evidence>
<protein>
    <submittedName>
        <fullName evidence="3">Putative methyltransferase C9orf114</fullName>
    </submittedName>
</protein>
<dbReference type="InterPro" id="IPR003750">
    <property type="entry name" value="Put_MeTrfase-C9orf114-like"/>
</dbReference>
<evidence type="ECO:0000256" key="2">
    <source>
        <dbReference type="SAM" id="MobiDB-lite"/>
    </source>
</evidence>
<dbReference type="Gene3D" id="2.40.50.140">
    <property type="entry name" value="Nucleic acid-binding proteins"/>
    <property type="match status" value="1"/>
</dbReference>
<accession>A0A6A4WRE8</accession>
<feature type="compositionally biased region" description="Basic and acidic residues" evidence="2">
    <location>
        <begin position="14"/>
        <end position="37"/>
    </location>
</feature>
<evidence type="ECO:0000256" key="1">
    <source>
        <dbReference type="ARBA" id="ARBA00009841"/>
    </source>
</evidence>
<keyword evidence="4" id="KW-1185">Reference proteome</keyword>
<dbReference type="AlphaFoldDB" id="A0A6A4WRE8"/>
<organism evidence="3 4">
    <name type="scientific">Amphibalanus amphitrite</name>
    <name type="common">Striped barnacle</name>
    <name type="synonym">Balanus amphitrite</name>
    <dbReference type="NCBI Taxonomy" id="1232801"/>
    <lineage>
        <taxon>Eukaryota</taxon>
        <taxon>Metazoa</taxon>
        <taxon>Ecdysozoa</taxon>
        <taxon>Arthropoda</taxon>
        <taxon>Crustacea</taxon>
        <taxon>Multicrustacea</taxon>
        <taxon>Cirripedia</taxon>
        <taxon>Thoracica</taxon>
        <taxon>Thoracicalcarea</taxon>
        <taxon>Balanomorpha</taxon>
        <taxon>Balanoidea</taxon>
        <taxon>Balanidae</taxon>
        <taxon>Amphibalaninae</taxon>
        <taxon>Amphibalanus</taxon>
    </lineage>
</organism>
<feature type="region of interest" description="Disordered" evidence="2">
    <location>
        <begin position="374"/>
        <end position="419"/>
    </location>
</feature>
<dbReference type="GO" id="GO:0032259">
    <property type="term" value="P:methylation"/>
    <property type="evidence" value="ECO:0007669"/>
    <property type="project" value="UniProtKB-KW"/>
</dbReference>
<dbReference type="Gene3D" id="3.40.1280.10">
    <property type="match status" value="1"/>
</dbReference>
<dbReference type="EMBL" id="VIIS01000477">
    <property type="protein sequence ID" value="KAF0308613.1"/>
    <property type="molecule type" value="Genomic_DNA"/>
</dbReference>
<feature type="region of interest" description="Disordered" evidence="2">
    <location>
        <begin position="1"/>
        <end position="37"/>
    </location>
</feature>
<keyword evidence="3" id="KW-0808">Transferase</keyword>
<dbReference type="OrthoDB" id="361029at2759"/>